<dbReference type="Proteomes" id="UP000199087">
    <property type="component" value="Unassembled WGS sequence"/>
</dbReference>
<keyword evidence="1" id="KW-1133">Transmembrane helix</keyword>
<organism evidence="2 3">
    <name type="scientific">Neobacillus massiliamazoniensis</name>
    <dbReference type="NCBI Taxonomy" id="1499688"/>
    <lineage>
        <taxon>Bacteria</taxon>
        <taxon>Bacillati</taxon>
        <taxon>Bacillota</taxon>
        <taxon>Bacilli</taxon>
        <taxon>Bacillales</taxon>
        <taxon>Bacillaceae</taxon>
        <taxon>Neobacillus</taxon>
    </lineage>
</organism>
<evidence type="ECO:0000313" key="3">
    <source>
        <dbReference type="Proteomes" id="UP000199087"/>
    </source>
</evidence>
<accession>A0A0U1NRW1</accession>
<gene>
    <name evidence="2" type="ORF">BN000_00679</name>
</gene>
<proteinExistence type="predicted"/>
<dbReference type="EMBL" id="CVRB01000001">
    <property type="protein sequence ID" value="CRK80791.1"/>
    <property type="molecule type" value="Genomic_DNA"/>
</dbReference>
<keyword evidence="1" id="KW-0472">Membrane</keyword>
<feature type="transmembrane region" description="Helical" evidence="1">
    <location>
        <begin position="40"/>
        <end position="62"/>
    </location>
</feature>
<dbReference type="AlphaFoldDB" id="A0A0U1NRW1"/>
<evidence type="ECO:0000256" key="1">
    <source>
        <dbReference type="SAM" id="Phobius"/>
    </source>
</evidence>
<evidence type="ECO:0000313" key="2">
    <source>
        <dbReference type="EMBL" id="CRK80791.1"/>
    </source>
</evidence>
<keyword evidence="1" id="KW-0812">Transmembrane</keyword>
<keyword evidence="3" id="KW-1185">Reference proteome</keyword>
<protein>
    <submittedName>
        <fullName evidence="2">Uncharacterized protein</fullName>
    </submittedName>
</protein>
<sequence>MEKTVKILAISGSLRQKSSNTALMKAIIALSQKTWNLPSMAGWVTFRILTLISMSTMGLFLLGI</sequence>
<reference evidence="3" key="1">
    <citation type="submission" date="2015-05" db="EMBL/GenBank/DDBJ databases">
        <authorList>
            <person name="Urmite Genomes"/>
        </authorList>
    </citation>
    <scope>NUCLEOTIDE SEQUENCE [LARGE SCALE GENOMIC DNA]</scope>
    <source>
        <strain evidence="3">LF1</strain>
    </source>
</reference>
<name>A0A0U1NRW1_9BACI</name>